<dbReference type="Pfam" id="PF00067">
    <property type="entry name" value="p450"/>
    <property type="match status" value="1"/>
</dbReference>
<protein>
    <submittedName>
        <fullName evidence="10">Cytochrome P450 CYP76AA26</fullName>
    </submittedName>
</protein>
<dbReference type="GO" id="GO:0005506">
    <property type="term" value="F:iron ion binding"/>
    <property type="evidence" value="ECO:0007669"/>
    <property type="project" value="InterPro"/>
</dbReference>
<evidence type="ECO:0000256" key="8">
    <source>
        <dbReference type="RuleBase" id="RU000461"/>
    </source>
</evidence>
<evidence type="ECO:0000256" key="2">
    <source>
        <dbReference type="ARBA" id="ARBA00010617"/>
    </source>
</evidence>
<keyword evidence="3 7" id="KW-0479">Metal-binding</keyword>
<dbReference type="UniPathway" id="UPA00842"/>
<dbReference type="PROSITE" id="PS00086">
    <property type="entry name" value="CYTOCHROME_P450"/>
    <property type="match status" value="1"/>
</dbReference>
<dbReference type="PRINTS" id="PR00463">
    <property type="entry name" value="EP450I"/>
</dbReference>
<dbReference type="PANTHER" id="PTHR47950:SF44">
    <property type="entry name" value="CYTOCHROME P450, FAMILY 76, SUBFAMILY C, POLYPEPTIDE 5-RELATED"/>
    <property type="match status" value="1"/>
</dbReference>
<dbReference type="AlphaFoldDB" id="A0A0F7KPG0"/>
<comment type="similarity">
    <text evidence="2 8">Belongs to the cytochrome P450 family.</text>
</comment>
<evidence type="ECO:0000256" key="1">
    <source>
        <dbReference type="ARBA" id="ARBA00005122"/>
    </source>
</evidence>
<dbReference type="GO" id="GO:0020037">
    <property type="term" value="F:heme binding"/>
    <property type="evidence" value="ECO:0007669"/>
    <property type="project" value="InterPro"/>
</dbReference>
<dbReference type="InterPro" id="IPR001128">
    <property type="entry name" value="Cyt_P450"/>
</dbReference>
<evidence type="ECO:0000256" key="5">
    <source>
        <dbReference type="ARBA" id="ARBA00023004"/>
    </source>
</evidence>
<keyword evidence="9" id="KW-0812">Transmembrane</keyword>
<keyword evidence="5 7" id="KW-0408">Iron</keyword>
<sequence>MIFVWNCGFSMDIPNPSFSWYSVVLIVGSIAFFFFPWRRQRQPRLPLPPGPAGWPIVGNLFQLGKRPHESLYALSLQYGPLMTLRLGMQTTVVVSSPAMAKDLLKTHDHIFAGRPLIEAVKSLSHHKSSLVFADCSRYWRHLRRISTAELFAPKRLEALQHLRRDEVFRTIQLIFENKGKIVDIGQMVFCTSLNLLGNMIFSTSVFDPHNPASAGFKDTVCGLMKVAGTPNLADFFPFLRFLDPQGVSREMSRHLKALYDFSDTFIQKRLTATGQIVQRGDSEKDFLDVLLDSRSEDFTLIGVRALITELFTAGTETATTTIEWAMAEFIRNPQKLNRIRQELDEVIGCNRKVEESDLDHLPYLHAAVKEIFRLHPPAPMLLPHRAESSCETGGFVIPKDSQVLVNVWAIARDPAIWRDPSEFMPERFLGGENSKIDYRGQNFELIPFGAGRRICPGLPLGSRMIHLVLASLLHSFEWDLPDGMRCEQMDMSDQFGITLKKAADLKAIPKPRLPHHIY</sequence>
<evidence type="ECO:0000313" key="10">
    <source>
        <dbReference type="EMBL" id="AKH41026.1"/>
    </source>
</evidence>
<dbReference type="InterPro" id="IPR036396">
    <property type="entry name" value="Cyt_P450_sf"/>
</dbReference>
<keyword evidence="4 8" id="KW-0560">Oxidoreductase</keyword>
<organism evidence="10">
    <name type="scientific">Thuja plicata</name>
    <name type="common">Western red-cedar</name>
    <name type="synonym">Giant arborvitae</name>
    <dbReference type="NCBI Taxonomy" id="3316"/>
    <lineage>
        <taxon>Eukaryota</taxon>
        <taxon>Viridiplantae</taxon>
        <taxon>Streptophyta</taxon>
        <taxon>Embryophyta</taxon>
        <taxon>Tracheophyta</taxon>
        <taxon>Spermatophyta</taxon>
        <taxon>Pinopsida</taxon>
        <taxon>Pinidae</taxon>
        <taxon>Conifers II</taxon>
        <taxon>Cupressales</taxon>
        <taxon>Cupressaceae</taxon>
        <taxon>Thuja</taxon>
    </lineage>
</organism>
<dbReference type="InterPro" id="IPR017972">
    <property type="entry name" value="Cyt_P450_CS"/>
</dbReference>
<dbReference type="GO" id="GO:0016705">
    <property type="term" value="F:oxidoreductase activity, acting on paired donors, with incorporation or reduction of molecular oxygen"/>
    <property type="evidence" value="ECO:0007669"/>
    <property type="project" value="InterPro"/>
</dbReference>
<keyword evidence="7 8" id="KW-0349">Heme</keyword>
<name>A0A0F7KPG0_THUPL</name>
<keyword evidence="9" id="KW-1133">Transmembrane helix</keyword>
<dbReference type="PRINTS" id="PR00385">
    <property type="entry name" value="P450"/>
</dbReference>
<dbReference type="Gene3D" id="1.10.630.10">
    <property type="entry name" value="Cytochrome P450"/>
    <property type="match status" value="1"/>
</dbReference>
<keyword evidence="8" id="KW-0503">Monooxygenase</keyword>
<feature type="binding site" description="axial binding residue" evidence="7">
    <location>
        <position position="455"/>
    </location>
    <ligand>
        <name>heme</name>
        <dbReference type="ChEBI" id="CHEBI:30413"/>
    </ligand>
    <ligandPart>
        <name>Fe</name>
        <dbReference type="ChEBI" id="CHEBI:18248"/>
    </ligandPart>
</feature>
<feature type="transmembrane region" description="Helical" evidence="9">
    <location>
        <begin position="18"/>
        <end position="37"/>
    </location>
</feature>
<dbReference type="FunFam" id="1.10.630.10:FF:000007">
    <property type="entry name" value="Cytochrome P450 76C4"/>
    <property type="match status" value="1"/>
</dbReference>
<dbReference type="EMBL" id="KP015854">
    <property type="protein sequence ID" value="AKH41026.1"/>
    <property type="molecule type" value="mRNA"/>
</dbReference>
<dbReference type="InterPro" id="IPR002401">
    <property type="entry name" value="Cyt_P450_E_grp-I"/>
</dbReference>
<evidence type="ECO:0000256" key="4">
    <source>
        <dbReference type="ARBA" id="ARBA00023002"/>
    </source>
</evidence>
<evidence type="ECO:0000256" key="7">
    <source>
        <dbReference type="PIRSR" id="PIRSR602401-1"/>
    </source>
</evidence>
<proteinExistence type="evidence at transcript level"/>
<keyword evidence="9" id="KW-0472">Membrane</keyword>
<reference evidence="10" key="1">
    <citation type="journal article" date="2015" name="Plant Physiol.">
        <title>The Gymnosperm Cytochrome P450 CYP750B1 Catalyzes Stereospecific Monoterpene Hydroxylation of (+)-Sabinene in Thujone Biosynthesis in Western Redcedar.</title>
        <authorList>
            <person name="Gesell A."/>
            <person name="Blaukopf M."/>
            <person name="Madilao L."/>
            <person name="Yuen M.M."/>
            <person name="Withers S.G."/>
            <person name="Mattsson J."/>
            <person name="Russell J.H."/>
            <person name="Bohlmann J."/>
        </authorList>
    </citation>
    <scope>NUCLEOTIDE SEQUENCE</scope>
</reference>
<dbReference type="GO" id="GO:0004497">
    <property type="term" value="F:monooxygenase activity"/>
    <property type="evidence" value="ECO:0007669"/>
    <property type="project" value="UniProtKB-KW"/>
</dbReference>
<comment type="cofactor">
    <cofactor evidence="7">
        <name>heme</name>
        <dbReference type="ChEBI" id="CHEBI:30413"/>
    </cofactor>
</comment>
<dbReference type="CDD" id="cd11073">
    <property type="entry name" value="CYP76-like"/>
    <property type="match status" value="1"/>
</dbReference>
<dbReference type="PANTHER" id="PTHR47950">
    <property type="entry name" value="CYTOCHROME P450, FAMILY 76, SUBFAMILY C, POLYPEPTIDE 5-RELATED"/>
    <property type="match status" value="1"/>
</dbReference>
<dbReference type="GO" id="GO:0042617">
    <property type="term" value="P:paclitaxel biosynthetic process"/>
    <property type="evidence" value="ECO:0007669"/>
    <property type="project" value="UniProtKB-UniPathway"/>
</dbReference>
<evidence type="ECO:0000256" key="6">
    <source>
        <dbReference type="ARBA" id="ARBA00023059"/>
    </source>
</evidence>
<comment type="pathway">
    <text evidence="1">Alkaloid biosynthesis; taxol biosynthesis.</text>
</comment>
<dbReference type="SUPFAM" id="SSF48264">
    <property type="entry name" value="Cytochrome P450"/>
    <property type="match status" value="1"/>
</dbReference>
<accession>A0A0F7KPG0</accession>
<evidence type="ECO:0000256" key="3">
    <source>
        <dbReference type="ARBA" id="ARBA00022723"/>
    </source>
</evidence>
<evidence type="ECO:0000256" key="9">
    <source>
        <dbReference type="SAM" id="Phobius"/>
    </source>
</evidence>
<keyword evidence="6" id="KW-0876">Taxol biosynthesis</keyword>